<dbReference type="AlphaFoldDB" id="A0A4Q1RIB7"/>
<dbReference type="PIRSF" id="PIRSF016897">
    <property type="entry name" value="GlpP"/>
    <property type="match status" value="1"/>
</dbReference>
<dbReference type="EMBL" id="SDKC01000001">
    <property type="protein sequence ID" value="RXS75444.1"/>
    <property type="molecule type" value="Genomic_DNA"/>
</dbReference>
<dbReference type="Gene3D" id="3.20.20.70">
    <property type="entry name" value="Aldolase class I"/>
    <property type="match status" value="1"/>
</dbReference>
<dbReference type="PANTHER" id="PTHR35787:SF1">
    <property type="entry name" value="GLYCEROL UPTAKE OPERON ANTITERMINATOR REGULATORY PROTEIN"/>
    <property type="match status" value="1"/>
</dbReference>
<dbReference type="Pfam" id="PF04309">
    <property type="entry name" value="G3P_antiterm"/>
    <property type="match status" value="1"/>
</dbReference>
<organism evidence="1 2">
    <name type="scientific">Blautia faecicola</name>
    <dbReference type="NCBI Taxonomy" id="2509240"/>
    <lineage>
        <taxon>Bacteria</taxon>
        <taxon>Bacillati</taxon>
        <taxon>Bacillota</taxon>
        <taxon>Clostridia</taxon>
        <taxon>Lachnospirales</taxon>
        <taxon>Lachnospiraceae</taxon>
        <taxon>Blautia</taxon>
    </lineage>
</organism>
<dbReference type="OrthoDB" id="9799580at2"/>
<evidence type="ECO:0000313" key="1">
    <source>
        <dbReference type="EMBL" id="RXS75444.1"/>
    </source>
</evidence>
<evidence type="ECO:0000313" key="2">
    <source>
        <dbReference type="Proteomes" id="UP000290106"/>
    </source>
</evidence>
<comment type="caution">
    <text evidence="1">The sequence shown here is derived from an EMBL/GenBank/DDBJ whole genome shotgun (WGS) entry which is preliminary data.</text>
</comment>
<dbReference type="InterPro" id="IPR013785">
    <property type="entry name" value="Aldolase_TIM"/>
</dbReference>
<dbReference type="GO" id="GO:0006071">
    <property type="term" value="P:glycerol metabolic process"/>
    <property type="evidence" value="ECO:0007669"/>
    <property type="project" value="InterPro"/>
</dbReference>
<proteinExistence type="predicted"/>
<accession>A0A4Q1RIB7</accession>
<dbReference type="Proteomes" id="UP000290106">
    <property type="component" value="Unassembled WGS sequence"/>
</dbReference>
<keyword evidence="2" id="KW-1185">Reference proteome</keyword>
<dbReference type="GO" id="GO:0006355">
    <property type="term" value="P:regulation of DNA-templated transcription"/>
    <property type="evidence" value="ECO:0007669"/>
    <property type="project" value="InterPro"/>
</dbReference>
<protein>
    <submittedName>
        <fullName evidence="1">Glycerol-3-phosphate responsive antiterminator</fullName>
    </submittedName>
</protein>
<dbReference type="InterPro" id="IPR006699">
    <property type="entry name" value="GlpP"/>
</dbReference>
<dbReference type="SUPFAM" id="SSF110391">
    <property type="entry name" value="GlpP-like"/>
    <property type="match status" value="1"/>
</dbReference>
<dbReference type="PANTHER" id="PTHR35787">
    <property type="entry name" value="GLYCEROL UPTAKE OPERON ANTITERMINATOR REGULATORY PROTEIN"/>
    <property type="match status" value="1"/>
</dbReference>
<gene>
    <name evidence="1" type="ORF">ETP43_09610</name>
</gene>
<name>A0A4Q1RIB7_9FIRM</name>
<reference evidence="1 2" key="1">
    <citation type="submission" date="2019-01" db="EMBL/GenBank/DDBJ databases">
        <title>Blautia sp. nov. KGMB01111 isolated human feces.</title>
        <authorList>
            <person name="Park J.-E."/>
            <person name="Kim J.-S."/>
            <person name="Park S.-H."/>
        </authorList>
    </citation>
    <scope>NUCLEOTIDE SEQUENCE [LARGE SCALE GENOMIC DNA]</scope>
    <source>
        <strain evidence="1 2">KGMB01111</strain>
    </source>
</reference>
<sequence>MRKMTEELEDCPVIAAVKDEKGLEECLKMDVGMVFVLYGTVCNIGEIVKKIKEKGKIAVVHIDLIQGLSGKEAAVEFLKTYTRADGIITTKPALVRCAKELGMFTVLRFFVIDSMAYDNIQRQTAGYRPDVIEILPGLMPRVIEKIRNSVRCPVIAGGLISEKEDIVAALKAGAVAISTTNENVWKM</sequence>
<dbReference type="RefSeq" id="WP_022400484.1">
    <property type="nucleotide sequence ID" value="NZ_DAWBJR010000008.1"/>
</dbReference>